<proteinExistence type="predicted"/>
<accession>A0ABD2WBT8</accession>
<reference evidence="2 3" key="1">
    <citation type="journal article" date="2024" name="bioRxiv">
        <title>A reference genome for Trichogramma kaykai: A tiny desert-dwelling parasitoid wasp with competing sex-ratio distorters.</title>
        <authorList>
            <person name="Culotta J."/>
            <person name="Lindsey A.R."/>
        </authorList>
    </citation>
    <scope>NUCLEOTIDE SEQUENCE [LARGE SCALE GENOMIC DNA]</scope>
    <source>
        <strain evidence="2 3">KSX58</strain>
    </source>
</reference>
<evidence type="ECO:0000256" key="1">
    <source>
        <dbReference type="SAM" id="MobiDB-lite"/>
    </source>
</evidence>
<evidence type="ECO:0000313" key="3">
    <source>
        <dbReference type="Proteomes" id="UP001627154"/>
    </source>
</evidence>
<name>A0ABD2WBT8_9HYME</name>
<protein>
    <submittedName>
        <fullName evidence="2">Uncharacterized protein</fullName>
    </submittedName>
</protein>
<gene>
    <name evidence="2" type="ORF">TKK_015354</name>
</gene>
<sequence length="334" mass="36385">MPAALLLPLQRKRSSSTSVHQSTANGMPSLRNTKRRVPQLRAMYSVQTGLGKRECGEAGQTAASPAEERELGRLASEHGISPPLPLTQREGRSGEDGGGGEAFNACDHRKTPRSPSHAWNNDKIAASAPLTLSEGGKDALKKEGENIVVVPAPLTPSEGRNGTMKKESRKAKIDDFVSAPLTPGVGRADAPKIDNMKCDKIRQFPALPLTPSEGCSNGQWKEGTLACEEGIMKLMHRASEREHEKYCQEAKVDKAQLGPTTAVKGPCSPGVITTLGRLDVQVHINGRTERMQWRAMSYLDHDIILGADFKNLWAVDTQTVEGEWRVHEGPWMPF</sequence>
<comment type="caution">
    <text evidence="2">The sequence shown here is derived from an EMBL/GenBank/DDBJ whole genome shotgun (WGS) entry which is preliminary data.</text>
</comment>
<feature type="compositionally biased region" description="Polar residues" evidence="1">
    <location>
        <begin position="15"/>
        <end position="26"/>
    </location>
</feature>
<dbReference type="AlphaFoldDB" id="A0ABD2WBT8"/>
<keyword evidence="3" id="KW-1185">Reference proteome</keyword>
<feature type="region of interest" description="Disordered" evidence="1">
    <location>
        <begin position="1"/>
        <end position="35"/>
    </location>
</feature>
<dbReference type="Proteomes" id="UP001627154">
    <property type="component" value="Unassembled WGS sequence"/>
</dbReference>
<evidence type="ECO:0000313" key="2">
    <source>
        <dbReference type="EMBL" id="KAL3390011.1"/>
    </source>
</evidence>
<dbReference type="EMBL" id="JBJJXI010000122">
    <property type="protein sequence ID" value="KAL3390011.1"/>
    <property type="molecule type" value="Genomic_DNA"/>
</dbReference>
<organism evidence="2 3">
    <name type="scientific">Trichogramma kaykai</name>
    <dbReference type="NCBI Taxonomy" id="54128"/>
    <lineage>
        <taxon>Eukaryota</taxon>
        <taxon>Metazoa</taxon>
        <taxon>Ecdysozoa</taxon>
        <taxon>Arthropoda</taxon>
        <taxon>Hexapoda</taxon>
        <taxon>Insecta</taxon>
        <taxon>Pterygota</taxon>
        <taxon>Neoptera</taxon>
        <taxon>Endopterygota</taxon>
        <taxon>Hymenoptera</taxon>
        <taxon>Apocrita</taxon>
        <taxon>Proctotrupomorpha</taxon>
        <taxon>Chalcidoidea</taxon>
        <taxon>Trichogrammatidae</taxon>
        <taxon>Trichogramma</taxon>
    </lineage>
</organism>
<feature type="region of interest" description="Disordered" evidence="1">
    <location>
        <begin position="75"/>
        <end position="120"/>
    </location>
</feature>